<dbReference type="Pfam" id="PF01075">
    <property type="entry name" value="Glyco_transf_9"/>
    <property type="match status" value="1"/>
</dbReference>
<evidence type="ECO:0000313" key="3">
    <source>
        <dbReference type="EMBL" id="MFC5833536.1"/>
    </source>
</evidence>
<evidence type="ECO:0000256" key="2">
    <source>
        <dbReference type="ARBA" id="ARBA00022679"/>
    </source>
</evidence>
<organism evidence="3 4">
    <name type="scientific">Nonomuraea insulae</name>
    <dbReference type="NCBI Taxonomy" id="1616787"/>
    <lineage>
        <taxon>Bacteria</taxon>
        <taxon>Bacillati</taxon>
        <taxon>Actinomycetota</taxon>
        <taxon>Actinomycetes</taxon>
        <taxon>Streptosporangiales</taxon>
        <taxon>Streptosporangiaceae</taxon>
        <taxon>Nonomuraea</taxon>
    </lineage>
</organism>
<proteinExistence type="predicted"/>
<gene>
    <name evidence="3" type="ORF">ACFPZ3_57665</name>
</gene>
<dbReference type="Gene3D" id="3.40.50.2000">
    <property type="entry name" value="Glycogen Phosphorylase B"/>
    <property type="match status" value="2"/>
</dbReference>
<dbReference type="SUPFAM" id="SSF53756">
    <property type="entry name" value="UDP-Glycosyltransferase/glycogen phosphorylase"/>
    <property type="match status" value="1"/>
</dbReference>
<dbReference type="CDD" id="cd03789">
    <property type="entry name" value="GT9_LPS_heptosyltransferase"/>
    <property type="match status" value="1"/>
</dbReference>
<sequence length="349" mass="37148">MLRALGLGDLLTSVPALRGLRTAYPDHEIVLAAPAELAAVAQSIDAVDRLLVTTASDREVPAAIPWHGEVPEIAIDMHGNGPPSHRFLEELRPRLLMAFAHPETPWIDGPEWRSHEHERYRWCRLLAAYGIASDPDDLWLPVPAEPSPAPGAILIHPGAHAPARRWPAERFASVASTLTEMGHQIVITASAGEAGLAWRVAREAGLPSGALHIGTSEHNGGLPFTGLAALVAGARLVLCGDTGIAHLASALAVPSVVLFGPICPHVWGPPRLPRHLVLWHAGAPGDPNGAVPDPTLLRITVREVLAAVMTQLSAWDQFGDAEGAEPLGAQGPAEDFCRAWWSRPDSGRP</sequence>
<dbReference type="RefSeq" id="WP_379522962.1">
    <property type="nucleotide sequence ID" value="NZ_JBHSPA010000094.1"/>
</dbReference>
<comment type="caution">
    <text evidence="3">The sequence shown here is derived from an EMBL/GenBank/DDBJ whole genome shotgun (WGS) entry which is preliminary data.</text>
</comment>
<accession>A0ABW1D6X3</accession>
<keyword evidence="4" id="KW-1185">Reference proteome</keyword>
<name>A0ABW1D6X3_9ACTN</name>
<protein>
    <submittedName>
        <fullName evidence="3">Glycosyltransferase family 9 protein</fullName>
    </submittedName>
</protein>
<evidence type="ECO:0000313" key="4">
    <source>
        <dbReference type="Proteomes" id="UP001596058"/>
    </source>
</evidence>
<dbReference type="Proteomes" id="UP001596058">
    <property type="component" value="Unassembled WGS sequence"/>
</dbReference>
<dbReference type="InterPro" id="IPR002201">
    <property type="entry name" value="Glyco_trans_9"/>
</dbReference>
<dbReference type="InterPro" id="IPR051199">
    <property type="entry name" value="LPS_LOS_Heptosyltrfase"/>
</dbReference>
<reference evidence="4" key="1">
    <citation type="journal article" date="2019" name="Int. J. Syst. Evol. Microbiol.">
        <title>The Global Catalogue of Microorganisms (GCM) 10K type strain sequencing project: providing services to taxonomists for standard genome sequencing and annotation.</title>
        <authorList>
            <consortium name="The Broad Institute Genomics Platform"/>
            <consortium name="The Broad Institute Genome Sequencing Center for Infectious Disease"/>
            <person name="Wu L."/>
            <person name="Ma J."/>
        </authorList>
    </citation>
    <scope>NUCLEOTIDE SEQUENCE [LARGE SCALE GENOMIC DNA]</scope>
    <source>
        <strain evidence="4">CCUG 53903</strain>
    </source>
</reference>
<dbReference type="PANTHER" id="PTHR30160">
    <property type="entry name" value="TETRAACYLDISACCHARIDE 4'-KINASE-RELATED"/>
    <property type="match status" value="1"/>
</dbReference>
<dbReference type="PANTHER" id="PTHR30160:SF1">
    <property type="entry name" value="LIPOPOLYSACCHARIDE 1,2-N-ACETYLGLUCOSAMINETRANSFERASE-RELATED"/>
    <property type="match status" value="1"/>
</dbReference>
<evidence type="ECO:0000256" key="1">
    <source>
        <dbReference type="ARBA" id="ARBA00022676"/>
    </source>
</evidence>
<dbReference type="EMBL" id="JBHSPA010000094">
    <property type="protein sequence ID" value="MFC5833536.1"/>
    <property type="molecule type" value="Genomic_DNA"/>
</dbReference>
<keyword evidence="1" id="KW-0328">Glycosyltransferase</keyword>
<keyword evidence="2" id="KW-0808">Transferase</keyword>